<organism evidence="1 2">
    <name type="scientific">Plenodomus tracheiphilus IPT5</name>
    <dbReference type="NCBI Taxonomy" id="1408161"/>
    <lineage>
        <taxon>Eukaryota</taxon>
        <taxon>Fungi</taxon>
        <taxon>Dikarya</taxon>
        <taxon>Ascomycota</taxon>
        <taxon>Pezizomycotina</taxon>
        <taxon>Dothideomycetes</taxon>
        <taxon>Pleosporomycetidae</taxon>
        <taxon>Pleosporales</taxon>
        <taxon>Pleosporineae</taxon>
        <taxon>Leptosphaeriaceae</taxon>
        <taxon>Plenodomus</taxon>
    </lineage>
</organism>
<sequence length="94" mass="10124">MRTPFGTASSWLTACPVSRPAPNKQARMGLAQVSLIRSTPHLHAPPSALWNLLRLANPLGRFPSSGLPRFPSNLPACAAGTPSTHKQLWTCPRT</sequence>
<protein>
    <submittedName>
        <fullName evidence="1">Uncharacterized protein</fullName>
    </submittedName>
</protein>
<accession>A0A6A7B3L7</accession>
<name>A0A6A7B3L7_9PLEO</name>
<dbReference type="PROSITE" id="PS51257">
    <property type="entry name" value="PROKAR_LIPOPROTEIN"/>
    <property type="match status" value="1"/>
</dbReference>
<reference evidence="1" key="1">
    <citation type="submission" date="2020-01" db="EMBL/GenBank/DDBJ databases">
        <authorList>
            <consortium name="DOE Joint Genome Institute"/>
            <person name="Haridas S."/>
            <person name="Albert R."/>
            <person name="Binder M."/>
            <person name="Bloem J."/>
            <person name="Labutti K."/>
            <person name="Salamov A."/>
            <person name="Andreopoulos B."/>
            <person name="Baker S.E."/>
            <person name="Barry K."/>
            <person name="Bills G."/>
            <person name="Bluhm B.H."/>
            <person name="Cannon C."/>
            <person name="Castanera R."/>
            <person name="Culley D.E."/>
            <person name="Daum C."/>
            <person name="Ezra D."/>
            <person name="Gonzalez J.B."/>
            <person name="Henrissat B."/>
            <person name="Kuo A."/>
            <person name="Liang C."/>
            <person name="Lipzen A."/>
            <person name="Lutzoni F."/>
            <person name="Magnuson J."/>
            <person name="Mondo S."/>
            <person name="Nolan M."/>
            <person name="Ohm R."/>
            <person name="Pangilinan J."/>
            <person name="Park H.-J."/>
            <person name="Ramirez L."/>
            <person name="Alfaro M."/>
            <person name="Sun H."/>
            <person name="Tritt A."/>
            <person name="Yoshinaga Y."/>
            <person name="Zwiers L.-H."/>
            <person name="Turgeon B.G."/>
            <person name="Goodwin S.B."/>
            <person name="Spatafora J.W."/>
            <person name="Crous P.W."/>
            <person name="Grigoriev I.V."/>
        </authorList>
    </citation>
    <scope>NUCLEOTIDE SEQUENCE</scope>
    <source>
        <strain evidence="1">IPT5</strain>
    </source>
</reference>
<gene>
    <name evidence="1" type="ORF">T440DRAFT_469760</name>
</gene>
<evidence type="ECO:0000313" key="1">
    <source>
        <dbReference type="EMBL" id="KAF2849015.1"/>
    </source>
</evidence>
<dbReference type="AlphaFoldDB" id="A0A6A7B3L7"/>
<dbReference type="EMBL" id="MU006314">
    <property type="protein sequence ID" value="KAF2849015.1"/>
    <property type="molecule type" value="Genomic_DNA"/>
</dbReference>
<dbReference type="Proteomes" id="UP000799423">
    <property type="component" value="Unassembled WGS sequence"/>
</dbReference>
<proteinExistence type="predicted"/>
<evidence type="ECO:0000313" key="2">
    <source>
        <dbReference type="Proteomes" id="UP000799423"/>
    </source>
</evidence>
<keyword evidence="2" id="KW-1185">Reference proteome</keyword>